<reference evidence="2" key="1">
    <citation type="journal article" date="2018" name="DNA Res.">
        <title>Multiple hybrid de novo genome assembly of finger millet, an orphan allotetraploid crop.</title>
        <authorList>
            <person name="Hatakeyama M."/>
            <person name="Aluri S."/>
            <person name="Balachadran M.T."/>
            <person name="Sivarajan S.R."/>
            <person name="Patrignani A."/>
            <person name="Gruter S."/>
            <person name="Poveda L."/>
            <person name="Shimizu-Inatsugi R."/>
            <person name="Baeten J."/>
            <person name="Francoijs K.J."/>
            <person name="Nataraja K.N."/>
            <person name="Reddy Y.A.N."/>
            <person name="Phadnis S."/>
            <person name="Ravikumar R.L."/>
            <person name="Schlapbach R."/>
            <person name="Sreeman S.M."/>
            <person name="Shimizu K.K."/>
        </authorList>
    </citation>
    <scope>NUCLEOTIDE SEQUENCE</scope>
</reference>
<name>A0AAV5FH86_ELECO</name>
<evidence type="ECO:0000256" key="1">
    <source>
        <dbReference type="SAM" id="MobiDB-lite"/>
    </source>
</evidence>
<organism evidence="2 3">
    <name type="scientific">Eleusine coracana subsp. coracana</name>
    <dbReference type="NCBI Taxonomy" id="191504"/>
    <lineage>
        <taxon>Eukaryota</taxon>
        <taxon>Viridiplantae</taxon>
        <taxon>Streptophyta</taxon>
        <taxon>Embryophyta</taxon>
        <taxon>Tracheophyta</taxon>
        <taxon>Spermatophyta</taxon>
        <taxon>Magnoliopsida</taxon>
        <taxon>Liliopsida</taxon>
        <taxon>Poales</taxon>
        <taxon>Poaceae</taxon>
        <taxon>PACMAD clade</taxon>
        <taxon>Chloridoideae</taxon>
        <taxon>Cynodonteae</taxon>
        <taxon>Eleusininae</taxon>
        <taxon>Eleusine</taxon>
    </lineage>
</organism>
<gene>
    <name evidence="2" type="primary">gb23817</name>
    <name evidence="2" type="ORF">PR202_gb23817</name>
</gene>
<evidence type="ECO:0000313" key="3">
    <source>
        <dbReference type="Proteomes" id="UP001054889"/>
    </source>
</evidence>
<sequence length="398" mass="41836">MEGADAEEQLSQALEYRNSLRRSLFEDEADAAATGESPGLGRAGNLHSGRIGLGGSLGLGRGGHNINNTVDASIGLRRSNGQMAGFDASSGIARGIERSRSPVGLGASPSPGLDGSPGLTGCSRFRRGSGRGMAPSTATARIILNLTRTMEMVQTTGMTMGQPGVICPCMVGVVVEVEARLDVRLGEVVAQPLEEAVVACYRHQLDVAVGSSQLLPMVKHQPVLVDVQRLHRICVDGSTALAPGQGLENDEDIIGAGVNEVFVSGGADRAEQNAPPNMSGSFSQRSLPNNRGGSSSAITSPMKQTKNPMVRVMKSIHATLEANCAIANRVMLGEHLDEKIVEVLDMAVACGASEGSAEHFMATLLFKSAENRSTFKALKTNEGRLAWLKRHCVKEGLV</sequence>
<dbReference type="PANTHER" id="PTHR47069">
    <property type="match status" value="1"/>
</dbReference>
<accession>A0AAV5FH86</accession>
<dbReference type="Proteomes" id="UP001054889">
    <property type="component" value="Unassembled WGS sequence"/>
</dbReference>
<feature type="region of interest" description="Disordered" evidence="1">
    <location>
        <begin position="268"/>
        <end position="303"/>
    </location>
</feature>
<keyword evidence="3" id="KW-1185">Reference proteome</keyword>
<feature type="region of interest" description="Disordered" evidence="1">
    <location>
        <begin position="100"/>
        <end position="119"/>
    </location>
</feature>
<protein>
    <submittedName>
        <fullName evidence="2">Uncharacterized protein</fullName>
    </submittedName>
</protein>
<evidence type="ECO:0000313" key="2">
    <source>
        <dbReference type="EMBL" id="GJN35084.1"/>
    </source>
</evidence>
<dbReference type="AlphaFoldDB" id="A0AAV5FH86"/>
<comment type="caution">
    <text evidence="2">The sequence shown here is derived from an EMBL/GenBank/DDBJ whole genome shotgun (WGS) entry which is preliminary data.</text>
</comment>
<reference evidence="2" key="2">
    <citation type="submission" date="2021-12" db="EMBL/GenBank/DDBJ databases">
        <title>Resequencing data analysis of finger millet.</title>
        <authorList>
            <person name="Hatakeyama M."/>
            <person name="Aluri S."/>
            <person name="Balachadran M.T."/>
            <person name="Sivarajan S.R."/>
            <person name="Poveda L."/>
            <person name="Shimizu-Inatsugi R."/>
            <person name="Schlapbach R."/>
            <person name="Sreeman S.M."/>
            <person name="Shimizu K.K."/>
        </authorList>
    </citation>
    <scope>NUCLEOTIDE SEQUENCE</scope>
</reference>
<dbReference type="PANTHER" id="PTHR47069:SF11">
    <property type="entry name" value="OS04G0275550 PROTEIN"/>
    <property type="match status" value="1"/>
</dbReference>
<proteinExistence type="predicted"/>
<feature type="compositionally biased region" description="Polar residues" evidence="1">
    <location>
        <begin position="274"/>
        <end position="303"/>
    </location>
</feature>
<dbReference type="EMBL" id="BQKI01000086">
    <property type="protein sequence ID" value="GJN35084.1"/>
    <property type="molecule type" value="Genomic_DNA"/>
</dbReference>